<feature type="non-terminal residue" evidence="2">
    <location>
        <position position="1"/>
    </location>
</feature>
<evidence type="ECO:0000313" key="1">
    <source>
        <dbReference type="Proteomes" id="UP000504618"/>
    </source>
</evidence>
<reference evidence="2" key="1">
    <citation type="submission" date="2025-08" db="UniProtKB">
        <authorList>
            <consortium name="RefSeq"/>
        </authorList>
    </citation>
    <scope>IDENTIFICATION</scope>
    <source>
        <tissue evidence="2">Whole body</tissue>
    </source>
</reference>
<dbReference type="Proteomes" id="UP000504618">
    <property type="component" value="Unplaced"/>
</dbReference>
<protein>
    <submittedName>
        <fullName evidence="2">Uncharacterized protein LOC112451649</fullName>
    </submittedName>
</protein>
<dbReference type="InterPro" id="IPR015915">
    <property type="entry name" value="Kelch-typ_b-propeller"/>
</dbReference>
<dbReference type="GeneID" id="112451649"/>
<feature type="non-terminal residue" evidence="2">
    <location>
        <position position="321"/>
    </location>
</feature>
<evidence type="ECO:0000313" key="2">
    <source>
        <dbReference type="RefSeq" id="XP_024867177.1"/>
    </source>
</evidence>
<dbReference type="Gene3D" id="2.120.10.80">
    <property type="entry name" value="Kelch-type beta propeller"/>
    <property type="match status" value="1"/>
</dbReference>
<name>A0A6J1PCE0_9HYME</name>
<accession>A0A6J1PCE0</accession>
<organism evidence="1 2">
    <name type="scientific">Temnothorax curvispinosus</name>
    <dbReference type="NCBI Taxonomy" id="300111"/>
    <lineage>
        <taxon>Eukaryota</taxon>
        <taxon>Metazoa</taxon>
        <taxon>Ecdysozoa</taxon>
        <taxon>Arthropoda</taxon>
        <taxon>Hexapoda</taxon>
        <taxon>Insecta</taxon>
        <taxon>Pterygota</taxon>
        <taxon>Neoptera</taxon>
        <taxon>Endopterygota</taxon>
        <taxon>Hymenoptera</taxon>
        <taxon>Apocrita</taxon>
        <taxon>Aculeata</taxon>
        <taxon>Formicoidea</taxon>
        <taxon>Formicidae</taxon>
        <taxon>Myrmicinae</taxon>
        <taxon>Temnothorax</taxon>
    </lineage>
</organism>
<sequence>LDRFDQLPFNSICELSKERFMKLIGNINVSATKSYLFNITHEWMNHHHDFTVPFNIIENKKAKMLLPCIISCEHNNGEQYIHCWDGNDFFELTSFDYPPDIIERCSKTGKSLEGMQITGKGYDLYLCGGEYGIDSGIFNKNIWRYSLISKKWILETEMPVERKHMITVCLKNKLLLVGGVGRNKQKLKTFDIYDIYTGNFNSAINYYFPDKNVWKYRPDPHPFYSSFVPSVDVPILTLQIMLYIEFTLVCFADVIDQEEMALKTITDTCNVKGCNRIMQTLLCSKYARYERYEEIIDPELRYCLFCKIYGYSFVESPPFCE</sequence>
<dbReference type="RefSeq" id="XP_024867177.1">
    <property type="nucleotide sequence ID" value="XM_025011409.1"/>
</dbReference>
<dbReference type="AlphaFoldDB" id="A0A6J1PCE0"/>
<gene>
    <name evidence="2" type="primary">LOC112451649</name>
</gene>
<keyword evidence="1" id="KW-1185">Reference proteome</keyword>
<dbReference type="SUPFAM" id="SSF117281">
    <property type="entry name" value="Kelch motif"/>
    <property type="match status" value="1"/>
</dbReference>
<proteinExistence type="predicted"/>
<dbReference type="OrthoDB" id="10027872at2759"/>